<evidence type="ECO:0000313" key="3">
    <source>
        <dbReference type="EMBL" id="LAA48146.1"/>
    </source>
</evidence>
<dbReference type="EMBL" id="IACJ01072381">
    <property type="protein sequence ID" value="LAA48146.1"/>
    <property type="molecule type" value="Transcribed_RNA"/>
</dbReference>
<reference evidence="3" key="2">
    <citation type="submission" date="2017-11" db="EMBL/GenBank/DDBJ databases">
        <title>Coralsnake Venomics: Analyses of Venom Gland Transcriptomes and Proteomes of Six Brazilian Taxa.</title>
        <authorList>
            <person name="Aird S.D."/>
            <person name="Jorge da Silva N."/>
            <person name="Qiu L."/>
            <person name="Villar-Briones A."/>
            <person name="Aparecida-Saddi V."/>
            <person name="Campos-Telles M.P."/>
            <person name="Grau M."/>
            <person name="Mikheyev A.S."/>
        </authorList>
    </citation>
    <scope>NUCLEOTIDE SEQUENCE</scope>
    <source>
        <tissue evidence="3">Venom_gland</tissue>
    </source>
</reference>
<dbReference type="SMART" id="SM00349">
    <property type="entry name" value="KRAB"/>
    <property type="match status" value="1"/>
</dbReference>
<dbReference type="GO" id="GO:0006355">
    <property type="term" value="P:regulation of DNA-templated transcription"/>
    <property type="evidence" value="ECO:0007669"/>
    <property type="project" value="InterPro"/>
</dbReference>
<dbReference type="InterPro" id="IPR050169">
    <property type="entry name" value="Krueppel_C2H2_ZnF"/>
</dbReference>
<dbReference type="CDD" id="cd07765">
    <property type="entry name" value="KRAB_A-box"/>
    <property type="match status" value="1"/>
</dbReference>
<evidence type="ECO:0000256" key="1">
    <source>
        <dbReference type="SAM" id="MobiDB-lite"/>
    </source>
</evidence>
<protein>
    <recommendedName>
        <fullName evidence="2">KRAB domain-containing protein</fullName>
    </recommendedName>
</protein>
<dbReference type="PANTHER" id="PTHR23232">
    <property type="entry name" value="KRAB DOMAIN C2H2 ZINC FINGER"/>
    <property type="match status" value="1"/>
</dbReference>
<evidence type="ECO:0000259" key="2">
    <source>
        <dbReference type="PROSITE" id="PS50805"/>
    </source>
</evidence>
<dbReference type="InterPro" id="IPR036051">
    <property type="entry name" value="KRAB_dom_sf"/>
</dbReference>
<dbReference type="PANTHER" id="PTHR23232:SF156">
    <property type="entry name" value="KRAB DOMAIN-CONTAINING PROTEIN"/>
    <property type="match status" value="1"/>
</dbReference>
<dbReference type="AlphaFoldDB" id="A0A2D4FLR2"/>
<accession>A0A2D4FLR2</accession>
<dbReference type="SUPFAM" id="SSF109640">
    <property type="entry name" value="KRAB domain (Kruppel-associated box)"/>
    <property type="match status" value="1"/>
</dbReference>
<dbReference type="Gene3D" id="6.10.140.140">
    <property type="match status" value="1"/>
</dbReference>
<sequence>MAETRKAHQSPDAGPGCSGTAPGYPASRDGELGAGVWSRDQFSGGGLGGRLPPEPSGGEGGAGRIGGERPLSQESRRDLKGIKSLNSSPNPLQTPLAFVPNGGVSLILSFTVEMRGPERKRNPSNPPVDLFFRRLPQEESSQNTSEGKHRMKFSELYDGAETVVEHPNQVQEGLVSFGEVAVHFSEEEWSQLDPDQKELHWEVMMENYRNVASLGNNGQENQDSCELFQVINAGDETEKSAERHERN</sequence>
<organism evidence="3">
    <name type="scientific">Micrurus corallinus</name>
    <name type="common">Brazilian coral snake</name>
    <dbReference type="NCBI Taxonomy" id="54390"/>
    <lineage>
        <taxon>Eukaryota</taxon>
        <taxon>Metazoa</taxon>
        <taxon>Chordata</taxon>
        <taxon>Craniata</taxon>
        <taxon>Vertebrata</taxon>
        <taxon>Euteleostomi</taxon>
        <taxon>Lepidosauria</taxon>
        <taxon>Squamata</taxon>
        <taxon>Bifurcata</taxon>
        <taxon>Unidentata</taxon>
        <taxon>Episquamata</taxon>
        <taxon>Toxicofera</taxon>
        <taxon>Serpentes</taxon>
        <taxon>Colubroidea</taxon>
        <taxon>Elapidae</taxon>
        <taxon>Elapinae</taxon>
        <taxon>Micrurus</taxon>
    </lineage>
</organism>
<feature type="compositionally biased region" description="Polar residues" evidence="1">
    <location>
        <begin position="84"/>
        <end position="93"/>
    </location>
</feature>
<feature type="region of interest" description="Disordered" evidence="1">
    <location>
        <begin position="1"/>
        <end position="96"/>
    </location>
</feature>
<feature type="domain" description="KRAB" evidence="2">
    <location>
        <begin position="175"/>
        <end position="247"/>
    </location>
</feature>
<reference evidence="3" key="1">
    <citation type="submission" date="2017-07" db="EMBL/GenBank/DDBJ databases">
        <authorList>
            <person name="Mikheyev A."/>
            <person name="Grau M."/>
        </authorList>
    </citation>
    <scope>NUCLEOTIDE SEQUENCE</scope>
    <source>
        <tissue evidence="3">Venom_gland</tissue>
    </source>
</reference>
<dbReference type="PROSITE" id="PS50805">
    <property type="entry name" value="KRAB"/>
    <property type="match status" value="1"/>
</dbReference>
<proteinExistence type="predicted"/>
<name>A0A2D4FLR2_MICCO</name>
<dbReference type="Pfam" id="PF01352">
    <property type="entry name" value="KRAB"/>
    <property type="match status" value="1"/>
</dbReference>
<dbReference type="InterPro" id="IPR001909">
    <property type="entry name" value="KRAB"/>
</dbReference>